<dbReference type="EMBL" id="JAIOIU010000093">
    <property type="protein sequence ID" value="MBZ0159986.1"/>
    <property type="molecule type" value="Genomic_DNA"/>
</dbReference>
<reference evidence="2 3" key="1">
    <citation type="journal article" date="2021" name="bioRxiv">
        <title>Unraveling nitrogen, sulfur and carbon metabolic pathways and microbial community transcriptional responses to substrate deprivation and toxicity stresses in a bioreactor mimicking anoxic brackish coastal sediment conditions.</title>
        <authorList>
            <person name="Martins P.D."/>
            <person name="Echeveste M.J."/>
            <person name="Arshad A."/>
            <person name="Kurth J."/>
            <person name="Ouboter H."/>
            <person name="Jetten M.S.M."/>
            <person name="Welte C.U."/>
        </authorList>
    </citation>
    <scope>NUCLEOTIDE SEQUENCE [LARGE SCALE GENOMIC DNA]</scope>
    <source>
        <strain evidence="2">MAG_38</strain>
    </source>
</reference>
<evidence type="ECO:0000256" key="1">
    <source>
        <dbReference type="SAM" id="SignalP"/>
    </source>
</evidence>
<feature type="chain" id="PRO_5042613393" description="Secreted protein" evidence="1">
    <location>
        <begin position="29"/>
        <end position="119"/>
    </location>
</feature>
<dbReference type="AlphaFoldDB" id="A0AAJ1AIV0"/>
<name>A0AAJ1AIV0_9BACT</name>
<evidence type="ECO:0000313" key="2">
    <source>
        <dbReference type="EMBL" id="MBZ0159986.1"/>
    </source>
</evidence>
<organism evidence="2 3">
    <name type="scientific">Candidatus Methylomirabilis tolerans</name>
    <dbReference type="NCBI Taxonomy" id="3123416"/>
    <lineage>
        <taxon>Bacteria</taxon>
        <taxon>Candidatus Methylomirabilota</taxon>
        <taxon>Candidatus Methylomirabilia</taxon>
        <taxon>Candidatus Methylomirabilales</taxon>
        <taxon>Candidatus Methylomirabilaceae</taxon>
        <taxon>Candidatus Methylomirabilis</taxon>
    </lineage>
</organism>
<proteinExistence type="predicted"/>
<accession>A0AAJ1AIV0</accession>
<evidence type="ECO:0000313" key="3">
    <source>
        <dbReference type="Proteomes" id="UP001197609"/>
    </source>
</evidence>
<keyword evidence="1" id="KW-0732">Signal</keyword>
<evidence type="ECO:0008006" key="4">
    <source>
        <dbReference type="Google" id="ProtNLM"/>
    </source>
</evidence>
<dbReference type="Proteomes" id="UP001197609">
    <property type="component" value="Unassembled WGS sequence"/>
</dbReference>
<feature type="signal peptide" evidence="1">
    <location>
        <begin position="1"/>
        <end position="28"/>
    </location>
</feature>
<protein>
    <recommendedName>
        <fullName evidence="4">Secreted protein</fullName>
    </recommendedName>
</protein>
<dbReference type="PROSITE" id="PS51257">
    <property type="entry name" value="PROKAR_LIPOPROTEIN"/>
    <property type="match status" value="1"/>
</dbReference>
<gene>
    <name evidence="2" type="ORF">K8G79_07615</name>
</gene>
<sequence length="119" mass="13717">MRNRMGRVLAPVVGLSSVACLFAVPVQAATFTVKSTTDATETPLQAQWCEQDLQDWRQRRDVVDYQIADIDARLKDSNLTEADRKALEDQNRKLKQERNGIDEWIKWIFERLIHGVCDV</sequence>
<comment type="caution">
    <text evidence="2">The sequence shown here is derived from an EMBL/GenBank/DDBJ whole genome shotgun (WGS) entry which is preliminary data.</text>
</comment>